<dbReference type="Proteomes" id="UP000887564">
    <property type="component" value="Unplaced"/>
</dbReference>
<name>A0A914RVB7_PAREQ</name>
<evidence type="ECO:0000313" key="1">
    <source>
        <dbReference type="Proteomes" id="UP000887564"/>
    </source>
</evidence>
<keyword evidence="1" id="KW-1185">Reference proteome</keyword>
<dbReference type="WBParaSite" id="PEQ_0001043501-mRNA-1">
    <property type="protein sequence ID" value="PEQ_0001043501-mRNA-1"/>
    <property type="gene ID" value="PEQ_0001043501"/>
</dbReference>
<dbReference type="AlphaFoldDB" id="A0A914RVB7"/>
<reference evidence="2" key="1">
    <citation type="submission" date="2022-11" db="UniProtKB">
        <authorList>
            <consortium name="WormBaseParasite"/>
        </authorList>
    </citation>
    <scope>IDENTIFICATION</scope>
</reference>
<organism evidence="1 2">
    <name type="scientific">Parascaris equorum</name>
    <name type="common">Equine roundworm</name>
    <dbReference type="NCBI Taxonomy" id="6256"/>
    <lineage>
        <taxon>Eukaryota</taxon>
        <taxon>Metazoa</taxon>
        <taxon>Ecdysozoa</taxon>
        <taxon>Nematoda</taxon>
        <taxon>Chromadorea</taxon>
        <taxon>Rhabditida</taxon>
        <taxon>Spirurina</taxon>
        <taxon>Ascaridomorpha</taxon>
        <taxon>Ascaridoidea</taxon>
        <taxon>Ascarididae</taxon>
        <taxon>Parascaris</taxon>
    </lineage>
</organism>
<accession>A0A914RVB7</accession>
<proteinExistence type="predicted"/>
<evidence type="ECO:0000313" key="2">
    <source>
        <dbReference type="WBParaSite" id="PEQ_0001043501-mRNA-1"/>
    </source>
</evidence>
<sequence length="39" mass="4027">MSAADAFKKHGVVPDVVPNGPSKLVKAVFDSGVEVGFLL</sequence>
<protein>
    <submittedName>
        <fullName evidence="2">Uncharacterized protein</fullName>
    </submittedName>
</protein>